<dbReference type="Proteomes" id="UP000186438">
    <property type="component" value="Unassembled WGS sequence"/>
</dbReference>
<keyword evidence="4" id="KW-1185">Reference proteome</keyword>
<evidence type="ECO:0000259" key="1">
    <source>
        <dbReference type="Pfam" id="PF00501"/>
    </source>
</evidence>
<gene>
    <name evidence="3" type="ORF">BRW65_19060</name>
</gene>
<dbReference type="STRING" id="53378.BRW65_19060"/>
<organism evidence="3 4">
    <name type="scientific">Mycobacterium paraffinicum</name>
    <dbReference type="NCBI Taxonomy" id="53378"/>
    <lineage>
        <taxon>Bacteria</taxon>
        <taxon>Bacillati</taxon>
        <taxon>Actinomycetota</taxon>
        <taxon>Actinomycetes</taxon>
        <taxon>Mycobacteriales</taxon>
        <taxon>Mycobacteriaceae</taxon>
        <taxon>Mycobacterium</taxon>
    </lineage>
</organism>
<dbReference type="PROSITE" id="PS00455">
    <property type="entry name" value="AMP_BINDING"/>
    <property type="match status" value="1"/>
</dbReference>
<dbReference type="Pfam" id="PF00501">
    <property type="entry name" value="AMP-binding"/>
    <property type="match status" value="2"/>
</dbReference>
<dbReference type="InterPro" id="IPR042099">
    <property type="entry name" value="ANL_N_sf"/>
</dbReference>
<proteinExistence type="predicted"/>
<evidence type="ECO:0000313" key="3">
    <source>
        <dbReference type="EMBL" id="OJZ71365.1"/>
    </source>
</evidence>
<dbReference type="Gene3D" id="3.40.50.12780">
    <property type="entry name" value="N-terminal domain of ligase-like"/>
    <property type="match status" value="1"/>
</dbReference>
<evidence type="ECO:0000313" key="4">
    <source>
        <dbReference type="Proteomes" id="UP000186438"/>
    </source>
</evidence>
<dbReference type="Gene3D" id="3.30.300.30">
    <property type="match status" value="1"/>
</dbReference>
<comment type="caution">
    <text evidence="3">The sequence shown here is derived from an EMBL/GenBank/DDBJ whole genome shotgun (WGS) entry which is preliminary data.</text>
</comment>
<feature type="domain" description="AMP-dependent synthetase/ligase" evidence="1">
    <location>
        <begin position="161"/>
        <end position="382"/>
    </location>
</feature>
<dbReference type="Pfam" id="PF13193">
    <property type="entry name" value="AMP-binding_C"/>
    <property type="match status" value="1"/>
</dbReference>
<feature type="domain" description="AMP-binding enzyme C-terminal" evidence="2">
    <location>
        <begin position="432"/>
        <end position="507"/>
    </location>
</feature>
<dbReference type="InterPro" id="IPR045851">
    <property type="entry name" value="AMP-bd_C_sf"/>
</dbReference>
<dbReference type="InterPro" id="IPR020845">
    <property type="entry name" value="AMP-binding_CS"/>
</dbReference>
<feature type="domain" description="AMP-dependent synthetase/ligase" evidence="1">
    <location>
        <begin position="54"/>
        <end position="150"/>
    </location>
</feature>
<dbReference type="SUPFAM" id="SSF56801">
    <property type="entry name" value="Acetyl-CoA synthetase-like"/>
    <property type="match status" value="1"/>
</dbReference>
<dbReference type="GO" id="GO:0006631">
    <property type="term" value="P:fatty acid metabolic process"/>
    <property type="evidence" value="ECO:0007669"/>
    <property type="project" value="TreeGrafter"/>
</dbReference>
<dbReference type="GO" id="GO:0031956">
    <property type="term" value="F:medium-chain fatty acid-CoA ligase activity"/>
    <property type="evidence" value="ECO:0007669"/>
    <property type="project" value="TreeGrafter"/>
</dbReference>
<sequence>MTVRCDGGRDVTQRGAVLEIHRDHNPFPATGVTRDAAGVPHYDDLPATLLDMLAQQVERRPDSEAVVELGAGRLTYRQLWDRAARVAGGLRAGGLRPGDRVAVRYPAGIDWVLAFWGIVMAGGVAVAVNTRSAQPEVEFVLADSGAALDLAADAPLPDGQPYVTDRLGPADVAALFYTSGTTGHPKGVPTTHEAFLTNTENAIRCLEQPRDLGDAMRTLISVPLFHVTGCNSQLLAATRLGGASVIMPALNLDGLIATLSAERISVMVTVPAVYALMLRHNGFAEADVSGVRWVGYGGAPIAPSLVRSVKNAFPQATVFNGYGMTESASLMTVLPSRDAVEHADSVGYAVPSVDLGLIPFGGDEPGVGELVVRGANITAGYWNRPEATAATIVDGWLHTGDVVRVDEAGRVHIVDRLKDIINRGGENVSSVEVEAVLLAAPHVADACVLAVPDDVMGEKVGAVLFGGADEIDVPAVLDHCREQLADFKVPQYVTVVDSALPRNAGGKLLKGKLRGQVQWGEPLR</sequence>
<accession>A0A1Q4HRW1</accession>
<evidence type="ECO:0000259" key="2">
    <source>
        <dbReference type="Pfam" id="PF13193"/>
    </source>
</evidence>
<protein>
    <submittedName>
        <fullName evidence="3">Acyl-CoA dehydrogenase</fullName>
    </submittedName>
</protein>
<dbReference type="InterPro" id="IPR025110">
    <property type="entry name" value="AMP-bd_C"/>
</dbReference>
<dbReference type="InterPro" id="IPR000873">
    <property type="entry name" value="AMP-dep_synth/lig_dom"/>
</dbReference>
<dbReference type="PANTHER" id="PTHR43201">
    <property type="entry name" value="ACYL-COA SYNTHETASE"/>
    <property type="match status" value="1"/>
</dbReference>
<name>A0A1Q4HRW1_9MYCO</name>
<reference evidence="3 4" key="1">
    <citation type="submission" date="2016-11" db="EMBL/GenBank/DDBJ databases">
        <title>Genome sequences of unsequenced Mycobacteria.</title>
        <authorList>
            <person name="Greninger A.L."/>
            <person name="Fang F."/>
            <person name="Jerome K.R."/>
        </authorList>
    </citation>
    <scope>NUCLEOTIDE SEQUENCE [LARGE SCALE GENOMIC DNA]</scope>
    <source>
        <strain evidence="3 4">M11</strain>
    </source>
</reference>
<dbReference type="AlphaFoldDB" id="A0A1Q4HRW1"/>
<dbReference type="PANTHER" id="PTHR43201:SF32">
    <property type="entry name" value="2-SUCCINYLBENZOATE--COA LIGASE, CHLOROPLASTIC_PEROXISOMAL"/>
    <property type="match status" value="1"/>
</dbReference>
<dbReference type="OrthoDB" id="9803968at2"/>
<dbReference type="EMBL" id="MPNT01000018">
    <property type="protein sequence ID" value="OJZ71365.1"/>
    <property type="molecule type" value="Genomic_DNA"/>
</dbReference>